<comment type="caution">
    <text evidence="2">The sequence shown here is derived from an EMBL/GenBank/DDBJ whole genome shotgun (WGS) entry which is preliminary data.</text>
</comment>
<dbReference type="PANTHER" id="PTHR42964">
    <property type="entry name" value="ENOYL-COA HYDRATASE"/>
    <property type="match status" value="1"/>
</dbReference>
<dbReference type="InterPro" id="IPR051683">
    <property type="entry name" value="Enoyl-CoA_Hydratase/Isomerase"/>
</dbReference>
<comment type="similarity">
    <text evidence="1">Belongs to the enoyl-CoA hydratase/isomerase family.</text>
</comment>
<dbReference type="Pfam" id="PF00378">
    <property type="entry name" value="ECH_1"/>
    <property type="match status" value="1"/>
</dbReference>
<dbReference type="InterPro" id="IPR029045">
    <property type="entry name" value="ClpP/crotonase-like_dom_sf"/>
</dbReference>
<dbReference type="InterPro" id="IPR001753">
    <property type="entry name" value="Enoyl-CoA_hydra/iso"/>
</dbReference>
<organism evidence="2 3">
    <name type="scientific">Aquibium pacificus</name>
    <dbReference type="NCBI Taxonomy" id="3153579"/>
    <lineage>
        <taxon>Bacteria</taxon>
        <taxon>Pseudomonadati</taxon>
        <taxon>Pseudomonadota</taxon>
        <taxon>Alphaproteobacteria</taxon>
        <taxon>Hyphomicrobiales</taxon>
        <taxon>Phyllobacteriaceae</taxon>
        <taxon>Aquibium</taxon>
    </lineage>
</organism>
<keyword evidence="3" id="KW-1185">Reference proteome</keyword>
<dbReference type="Gene3D" id="3.90.226.10">
    <property type="entry name" value="2-enoyl-CoA Hydratase, Chain A, domain 1"/>
    <property type="match status" value="1"/>
</dbReference>
<gene>
    <name evidence="2" type="ORF">ABGN05_09715</name>
</gene>
<dbReference type="SUPFAM" id="SSF52096">
    <property type="entry name" value="ClpP/crotonase"/>
    <property type="match status" value="1"/>
</dbReference>
<reference evidence="2 3" key="1">
    <citation type="submission" date="2024-05" db="EMBL/GenBank/DDBJ databases">
        <authorList>
            <person name="Jiang F."/>
        </authorList>
    </citation>
    <scope>NUCLEOTIDE SEQUENCE [LARGE SCALE GENOMIC DNA]</scope>
    <source>
        <strain evidence="2 3">LZ166</strain>
    </source>
</reference>
<protein>
    <submittedName>
        <fullName evidence="2">Enoyl-CoA hydratase/isomerase family protein</fullName>
    </submittedName>
</protein>
<dbReference type="Proteomes" id="UP001556692">
    <property type="component" value="Unassembled WGS sequence"/>
</dbReference>
<evidence type="ECO:0000313" key="3">
    <source>
        <dbReference type="Proteomes" id="UP001556692"/>
    </source>
</evidence>
<name>A0ABV3SGQ3_9HYPH</name>
<sequence>MNTMTGPVQDYSTIRLSIDGRIARIVLNRPEKLNALDPAMLEELLEALSRVRETAGLNALFLEGAGRLFSAGVDLDTPFFMEHVSDTSIYSGTRLLNWQHRVITALFEQEVVTIAGLNGHACGGGGLGLAMACDMRISVRAAQFWMVPSKLDVVQDFGLSWMVQRLVGPSRAMQMAVLGERIDAETALTWGLVNEVVGDADALSIRLGELAARFGDMGSDALRMMKTILRSGERSNLSTQLNMEAIANGLAFQSEEFAQKKAAYLHKSRSK</sequence>
<dbReference type="EMBL" id="JBDPGJ010000002">
    <property type="protein sequence ID" value="MEX0405937.1"/>
    <property type="molecule type" value="Genomic_DNA"/>
</dbReference>
<evidence type="ECO:0000313" key="2">
    <source>
        <dbReference type="EMBL" id="MEX0405937.1"/>
    </source>
</evidence>
<dbReference type="RefSeq" id="WP_367953810.1">
    <property type="nucleotide sequence ID" value="NZ_JBDPGJ010000002.1"/>
</dbReference>
<accession>A0ABV3SGQ3</accession>
<proteinExistence type="inferred from homology"/>
<dbReference type="PANTHER" id="PTHR42964:SF1">
    <property type="entry name" value="POLYKETIDE BIOSYNTHESIS ENOYL-COA HYDRATASE PKSH-RELATED"/>
    <property type="match status" value="1"/>
</dbReference>
<evidence type="ECO:0000256" key="1">
    <source>
        <dbReference type="ARBA" id="ARBA00005254"/>
    </source>
</evidence>
<dbReference type="CDD" id="cd06558">
    <property type="entry name" value="crotonase-like"/>
    <property type="match status" value="1"/>
</dbReference>